<evidence type="ECO:0000256" key="9">
    <source>
        <dbReference type="ARBA" id="ARBA00023065"/>
    </source>
</evidence>
<feature type="domain" description="Ion transport" evidence="13">
    <location>
        <begin position="37"/>
        <end position="239"/>
    </location>
</feature>
<evidence type="ECO:0000256" key="7">
    <source>
        <dbReference type="ARBA" id="ARBA00022958"/>
    </source>
</evidence>
<keyword evidence="9" id="KW-0406">Ion transport</keyword>
<evidence type="ECO:0000256" key="10">
    <source>
        <dbReference type="ARBA" id="ARBA00023136"/>
    </source>
</evidence>
<feature type="transmembrane region" description="Helical" evidence="12">
    <location>
        <begin position="185"/>
        <end position="206"/>
    </location>
</feature>
<keyword evidence="5" id="KW-0631">Potassium channel</keyword>
<keyword evidence="8 12" id="KW-1133">Transmembrane helix</keyword>
<feature type="transmembrane region" description="Helical" evidence="12">
    <location>
        <begin position="218"/>
        <end position="243"/>
    </location>
</feature>
<dbReference type="PANTHER" id="PTHR11537:SF254">
    <property type="entry name" value="POTASSIUM VOLTAGE-GATED CHANNEL PROTEIN SHAB"/>
    <property type="match status" value="1"/>
</dbReference>
<dbReference type="Gene3D" id="1.10.287.70">
    <property type="match status" value="1"/>
</dbReference>
<feature type="transmembrane region" description="Helical" evidence="12">
    <location>
        <begin position="29"/>
        <end position="49"/>
    </location>
</feature>
<comment type="caution">
    <text evidence="14">The sequence shown here is derived from an EMBL/GenBank/DDBJ whole genome shotgun (WGS) entry which is preliminary data.</text>
</comment>
<dbReference type="GO" id="GO:0001508">
    <property type="term" value="P:action potential"/>
    <property type="evidence" value="ECO:0007669"/>
    <property type="project" value="TreeGrafter"/>
</dbReference>
<evidence type="ECO:0000256" key="4">
    <source>
        <dbReference type="ARBA" id="ARBA00022692"/>
    </source>
</evidence>
<feature type="transmembrane region" description="Helical" evidence="12">
    <location>
        <begin position="158"/>
        <end position="179"/>
    </location>
</feature>
<dbReference type="InterPro" id="IPR028325">
    <property type="entry name" value="VG_K_chnl"/>
</dbReference>
<dbReference type="Pfam" id="PF00520">
    <property type="entry name" value="Ion_trans"/>
    <property type="match status" value="1"/>
</dbReference>
<evidence type="ECO:0000313" key="14">
    <source>
        <dbReference type="EMBL" id="SFD10897.1"/>
    </source>
</evidence>
<dbReference type="SUPFAM" id="SSF81324">
    <property type="entry name" value="Voltage-gated potassium channels"/>
    <property type="match status" value="1"/>
</dbReference>
<dbReference type="GO" id="GO:0008076">
    <property type="term" value="C:voltage-gated potassium channel complex"/>
    <property type="evidence" value="ECO:0007669"/>
    <property type="project" value="InterPro"/>
</dbReference>
<reference evidence="14 15" key="1">
    <citation type="submission" date="2016-10" db="EMBL/GenBank/DDBJ databases">
        <authorList>
            <person name="Varghese N."/>
            <person name="Submissions S."/>
        </authorList>
    </citation>
    <scope>NUCLEOTIDE SEQUENCE [LARGE SCALE GENOMIC DNA]</scope>
    <source>
        <strain evidence="14 15">DSM 5563</strain>
    </source>
</reference>
<dbReference type="GO" id="GO:0005249">
    <property type="term" value="F:voltage-gated potassium channel activity"/>
    <property type="evidence" value="ECO:0007669"/>
    <property type="project" value="InterPro"/>
</dbReference>
<evidence type="ECO:0000256" key="2">
    <source>
        <dbReference type="ARBA" id="ARBA00022448"/>
    </source>
</evidence>
<dbReference type="InterPro" id="IPR027359">
    <property type="entry name" value="Volt_channel_dom_sf"/>
</dbReference>
<feature type="transmembrane region" description="Helical" evidence="12">
    <location>
        <begin position="61"/>
        <end position="78"/>
    </location>
</feature>
<comment type="subcellular location">
    <subcellularLocation>
        <location evidence="1">Membrane</location>
        <topology evidence="1">Multi-pass membrane protein</topology>
    </subcellularLocation>
</comment>
<dbReference type="AlphaFoldDB" id="A0AAJ4WBV0"/>
<dbReference type="EMBL" id="FOLW01000008">
    <property type="protein sequence ID" value="SFD10897.1"/>
    <property type="molecule type" value="Genomic_DNA"/>
</dbReference>
<evidence type="ECO:0000256" key="8">
    <source>
        <dbReference type="ARBA" id="ARBA00022989"/>
    </source>
</evidence>
<keyword evidence="11 14" id="KW-0407">Ion channel</keyword>
<keyword evidence="6" id="KW-0851">Voltage-gated channel</keyword>
<keyword evidence="10 12" id="KW-0472">Membrane</keyword>
<proteinExistence type="predicted"/>
<evidence type="ECO:0000256" key="12">
    <source>
        <dbReference type="SAM" id="Phobius"/>
    </source>
</evidence>
<name>A0AAJ4WBV0_9GAMM</name>
<evidence type="ECO:0000256" key="11">
    <source>
        <dbReference type="ARBA" id="ARBA00023303"/>
    </source>
</evidence>
<dbReference type="PRINTS" id="PR00169">
    <property type="entry name" value="KCHANNEL"/>
</dbReference>
<dbReference type="Gene3D" id="1.20.120.350">
    <property type="entry name" value="Voltage-gated potassium channels. Chain C"/>
    <property type="match status" value="1"/>
</dbReference>
<keyword evidence="3" id="KW-0633">Potassium transport</keyword>
<evidence type="ECO:0000313" key="15">
    <source>
        <dbReference type="Proteomes" id="UP000226420"/>
    </source>
</evidence>
<protein>
    <submittedName>
        <fullName evidence="14">Voltage-gated potassium channel</fullName>
    </submittedName>
</protein>
<feature type="transmembrane region" description="Helical" evidence="12">
    <location>
        <begin position="125"/>
        <end position="146"/>
    </location>
</feature>
<keyword evidence="2" id="KW-0813">Transport</keyword>
<dbReference type="InterPro" id="IPR005821">
    <property type="entry name" value="Ion_trans_dom"/>
</dbReference>
<feature type="transmembrane region" description="Helical" evidence="12">
    <location>
        <begin position="90"/>
        <end position="113"/>
    </location>
</feature>
<evidence type="ECO:0000256" key="1">
    <source>
        <dbReference type="ARBA" id="ARBA00004141"/>
    </source>
</evidence>
<dbReference type="RefSeq" id="WP_074823520.1">
    <property type="nucleotide sequence ID" value="NZ_FOLW01000008.1"/>
</dbReference>
<keyword evidence="4 12" id="KW-0812">Transmembrane</keyword>
<organism evidence="14 15">
    <name type="scientific">Pragia fontium DSM 5563 = ATCC 49100</name>
    <dbReference type="NCBI Taxonomy" id="1122977"/>
    <lineage>
        <taxon>Bacteria</taxon>
        <taxon>Pseudomonadati</taxon>
        <taxon>Pseudomonadota</taxon>
        <taxon>Gammaproteobacteria</taxon>
        <taxon>Enterobacterales</taxon>
        <taxon>Budviciaceae</taxon>
        <taxon>Pragia</taxon>
    </lineage>
</organism>
<sequence length="280" mass="31747">MSKSVDFHNLTKRRIYLLFFSMQTPIGRAMSLFWGGVALLSVLMVFMYMGGLGFRYDNPGFYYWMDILFLFLFTLEYLMRLWVTPRAQHYASSIMGIIDLFTTISMYLVILLPNVVIQYESIIRLWRILCILRIFRLLGFVDDLRFFHHCIAQAKSKLLLFLTSIVVLVFIVGGIMFVVEGPGNGFTSLWASIYWAVVTLTTVGYGDITPDTPVGRMIASGLIILGYLSLAIPTSILSAYVIAERKRRGSHPCPTCHHIGHDSDAKYCKYCGGALRNNAA</sequence>
<accession>A0AAJ4WBV0</accession>
<keyword evidence="7" id="KW-0630">Potassium</keyword>
<evidence type="ECO:0000256" key="6">
    <source>
        <dbReference type="ARBA" id="ARBA00022882"/>
    </source>
</evidence>
<dbReference type="Proteomes" id="UP000226420">
    <property type="component" value="Unassembled WGS sequence"/>
</dbReference>
<evidence type="ECO:0000256" key="3">
    <source>
        <dbReference type="ARBA" id="ARBA00022538"/>
    </source>
</evidence>
<dbReference type="PANTHER" id="PTHR11537">
    <property type="entry name" value="VOLTAGE-GATED POTASSIUM CHANNEL"/>
    <property type="match status" value="1"/>
</dbReference>
<evidence type="ECO:0000256" key="5">
    <source>
        <dbReference type="ARBA" id="ARBA00022826"/>
    </source>
</evidence>
<gene>
    <name evidence="14" type="ORF">SAMN02745723_10820</name>
</gene>
<evidence type="ECO:0000259" key="13">
    <source>
        <dbReference type="Pfam" id="PF00520"/>
    </source>
</evidence>